<dbReference type="Proteomes" id="UP000239388">
    <property type="component" value="Unassembled WGS sequence"/>
</dbReference>
<dbReference type="SUPFAM" id="SSF53448">
    <property type="entry name" value="Nucleotide-diphospho-sugar transferases"/>
    <property type="match status" value="1"/>
</dbReference>
<comment type="caution">
    <text evidence="3">The sequence shown here is derived from an EMBL/GenBank/DDBJ whole genome shotgun (WGS) entry which is preliminary data.</text>
</comment>
<evidence type="ECO:0000259" key="2">
    <source>
        <dbReference type="Pfam" id="PF04572"/>
    </source>
</evidence>
<gene>
    <name evidence="3" type="ORF">C5Y98_24935</name>
</gene>
<dbReference type="Pfam" id="PF04572">
    <property type="entry name" value="Gb3_synth"/>
    <property type="match status" value="1"/>
</dbReference>
<sequence length="287" mass="32939">MVLLFQTGKRGKTMSASLRIQTLWIGERLSRLERLCLASFVYHGHPVDLYTYGEIAGVPPGVGVKDANEIIPEDQVFTYFNGSFAGFADLFRWKLLLDRGGCWIDTDMLCVRPFDFDEPIVFGREIDLAKHIHWTAAVGVLIFPQQHEVCAYMVDRCQNPHRIDWTDKPKHVIQKLYRRHISGNPAPVGWGSAGGPVGFCHAVRKFQLQKYEVPTTVFYPVSGAHWQTPFDRTYQGNFELFHATRGIHLWNEILRQSDFDKDAPYQPGSLMDYYQQLYLPEEIKVAA</sequence>
<dbReference type="PANTHER" id="PTHR12042">
    <property type="entry name" value="LACTOSYLCERAMIDE 4-ALPHA-GALACTOSYLTRANSFERASE ALPHA- 1,4-GALACTOSYLTRANSFERASE"/>
    <property type="match status" value="1"/>
</dbReference>
<evidence type="ECO:0000313" key="4">
    <source>
        <dbReference type="Proteomes" id="UP000239388"/>
    </source>
</evidence>
<dbReference type="InterPro" id="IPR029044">
    <property type="entry name" value="Nucleotide-diphossugar_trans"/>
</dbReference>
<dbReference type="InterPro" id="IPR051981">
    <property type="entry name" value="Glycosyltransf_32"/>
</dbReference>
<name>A0A2S8F7M8_9BACT</name>
<dbReference type="Gene3D" id="3.90.550.20">
    <property type="match status" value="1"/>
</dbReference>
<protein>
    <recommendedName>
        <fullName evidence="2">Alpha 1,4-glycosyltransferase domain-containing protein</fullName>
    </recommendedName>
</protein>
<dbReference type="EMBL" id="PUIB01000025">
    <property type="protein sequence ID" value="PQO28153.1"/>
    <property type="molecule type" value="Genomic_DNA"/>
</dbReference>
<reference evidence="3 4" key="1">
    <citation type="submission" date="2018-02" db="EMBL/GenBank/DDBJ databases">
        <title>Comparative genomes isolates from brazilian mangrove.</title>
        <authorList>
            <person name="Araujo J.E."/>
            <person name="Taketani R.G."/>
            <person name="Silva M.C.P."/>
            <person name="Loureco M.V."/>
            <person name="Andreote F.D."/>
        </authorList>
    </citation>
    <scope>NUCLEOTIDE SEQUENCE [LARGE SCALE GENOMIC DNA]</scope>
    <source>
        <strain evidence="3 4">NAP PRIS-MGV</strain>
    </source>
</reference>
<proteinExistence type="predicted"/>
<dbReference type="PANTHER" id="PTHR12042:SF21">
    <property type="entry name" value="ALPHA1,4-GALACTOSYLTRANSFERASE 1-RELATED"/>
    <property type="match status" value="1"/>
</dbReference>
<accession>A0A2S8F7M8</accession>
<keyword evidence="1" id="KW-0808">Transferase</keyword>
<dbReference type="AlphaFoldDB" id="A0A2S8F7M8"/>
<dbReference type="GO" id="GO:0016020">
    <property type="term" value="C:membrane"/>
    <property type="evidence" value="ECO:0007669"/>
    <property type="project" value="GOC"/>
</dbReference>
<feature type="domain" description="Alpha 1,4-glycosyltransferase" evidence="2">
    <location>
        <begin position="214"/>
        <end position="261"/>
    </location>
</feature>
<evidence type="ECO:0000313" key="3">
    <source>
        <dbReference type="EMBL" id="PQO28153.1"/>
    </source>
</evidence>
<dbReference type="InterPro" id="IPR007652">
    <property type="entry name" value="A1-4-GlycosylTfrase_dom"/>
</dbReference>
<dbReference type="GO" id="GO:0016758">
    <property type="term" value="F:hexosyltransferase activity"/>
    <property type="evidence" value="ECO:0007669"/>
    <property type="project" value="TreeGrafter"/>
</dbReference>
<dbReference type="GO" id="GO:0006688">
    <property type="term" value="P:glycosphingolipid biosynthetic process"/>
    <property type="evidence" value="ECO:0007669"/>
    <property type="project" value="TreeGrafter"/>
</dbReference>
<organism evidence="3 4">
    <name type="scientific">Blastopirellula marina</name>
    <dbReference type="NCBI Taxonomy" id="124"/>
    <lineage>
        <taxon>Bacteria</taxon>
        <taxon>Pseudomonadati</taxon>
        <taxon>Planctomycetota</taxon>
        <taxon>Planctomycetia</taxon>
        <taxon>Pirellulales</taxon>
        <taxon>Pirellulaceae</taxon>
        <taxon>Blastopirellula</taxon>
    </lineage>
</organism>
<evidence type="ECO:0000256" key="1">
    <source>
        <dbReference type="ARBA" id="ARBA00022679"/>
    </source>
</evidence>